<sequence length="42" mass="4707">MGYDTCYRRPLAEIVSQTNAAVLVGDSYATLRRSMRRTADVV</sequence>
<accession>A0A8S3A8Y2</accession>
<comment type="caution">
    <text evidence="2">The sequence shown here is derived from an EMBL/GenBank/DDBJ whole genome shotgun (WGS) entry which is preliminary data.</text>
</comment>
<evidence type="ECO:0000313" key="1">
    <source>
        <dbReference type="EMBL" id="CAF4517256.1"/>
    </source>
</evidence>
<evidence type="ECO:0000313" key="3">
    <source>
        <dbReference type="Proteomes" id="UP000676336"/>
    </source>
</evidence>
<evidence type="ECO:0000313" key="2">
    <source>
        <dbReference type="EMBL" id="CAF4709674.1"/>
    </source>
</evidence>
<protein>
    <submittedName>
        <fullName evidence="2">Uncharacterized protein</fullName>
    </submittedName>
</protein>
<reference evidence="2" key="1">
    <citation type="submission" date="2021-02" db="EMBL/GenBank/DDBJ databases">
        <authorList>
            <person name="Nowell W R."/>
        </authorList>
    </citation>
    <scope>NUCLEOTIDE SEQUENCE</scope>
</reference>
<dbReference type="AlphaFoldDB" id="A0A8S3A8Y2"/>
<dbReference type="EMBL" id="CAJOBI010085565">
    <property type="protein sequence ID" value="CAF4517256.1"/>
    <property type="molecule type" value="Genomic_DNA"/>
</dbReference>
<proteinExistence type="predicted"/>
<feature type="non-terminal residue" evidence="2">
    <location>
        <position position="42"/>
    </location>
</feature>
<gene>
    <name evidence="1" type="ORF">SMN809_LOCUS35647</name>
    <name evidence="2" type="ORF">SMN809_LOCUS43385</name>
</gene>
<name>A0A8S3A8Y2_9BILA</name>
<organism evidence="2 3">
    <name type="scientific">Rotaria magnacalcarata</name>
    <dbReference type="NCBI Taxonomy" id="392030"/>
    <lineage>
        <taxon>Eukaryota</taxon>
        <taxon>Metazoa</taxon>
        <taxon>Spiralia</taxon>
        <taxon>Gnathifera</taxon>
        <taxon>Rotifera</taxon>
        <taxon>Eurotatoria</taxon>
        <taxon>Bdelloidea</taxon>
        <taxon>Philodinida</taxon>
        <taxon>Philodinidae</taxon>
        <taxon>Rotaria</taxon>
    </lineage>
</organism>
<dbReference type="Proteomes" id="UP000676336">
    <property type="component" value="Unassembled WGS sequence"/>
</dbReference>
<dbReference type="EMBL" id="CAJOBI010127785">
    <property type="protein sequence ID" value="CAF4709674.1"/>
    <property type="molecule type" value="Genomic_DNA"/>
</dbReference>